<dbReference type="SUPFAM" id="SSF53474">
    <property type="entry name" value="alpha/beta-Hydrolases"/>
    <property type="match status" value="1"/>
</dbReference>
<protein>
    <recommendedName>
        <fullName evidence="9">DUF676 domain-containing protein</fullName>
    </recommendedName>
</protein>
<dbReference type="InterPro" id="IPR029058">
    <property type="entry name" value="AB_hydrolase_fold"/>
</dbReference>
<evidence type="ECO:0000256" key="2">
    <source>
        <dbReference type="ARBA" id="ARBA00004240"/>
    </source>
</evidence>
<dbReference type="PANTHER" id="PTHR48182:SF2">
    <property type="entry name" value="PROTEIN SERAC1"/>
    <property type="match status" value="1"/>
</dbReference>
<proteinExistence type="predicted"/>
<evidence type="ECO:0000256" key="6">
    <source>
        <dbReference type="ARBA" id="ARBA00023136"/>
    </source>
</evidence>
<comment type="subcellular location">
    <subcellularLocation>
        <location evidence="2">Endoplasmic reticulum</location>
    </subcellularLocation>
    <subcellularLocation>
        <location evidence="3">Membrane</location>
    </subcellularLocation>
    <subcellularLocation>
        <location evidence="1">Mitochondrion</location>
    </subcellularLocation>
</comment>
<dbReference type="Proteomes" id="UP001633002">
    <property type="component" value="Unassembled WGS sequence"/>
</dbReference>
<evidence type="ECO:0000313" key="7">
    <source>
        <dbReference type="EMBL" id="KAL3689079.1"/>
    </source>
</evidence>
<dbReference type="GO" id="GO:0005739">
    <property type="term" value="C:mitochondrion"/>
    <property type="evidence" value="ECO:0007669"/>
    <property type="project" value="UniProtKB-SubCell"/>
</dbReference>
<evidence type="ECO:0000256" key="4">
    <source>
        <dbReference type="ARBA" id="ARBA00022824"/>
    </source>
</evidence>
<dbReference type="GO" id="GO:0005783">
    <property type="term" value="C:endoplasmic reticulum"/>
    <property type="evidence" value="ECO:0007669"/>
    <property type="project" value="UniProtKB-SubCell"/>
</dbReference>
<comment type="caution">
    <text evidence="7">The sequence shown here is derived from an EMBL/GenBank/DDBJ whole genome shotgun (WGS) entry which is preliminary data.</text>
</comment>
<dbReference type="InterPro" id="IPR052374">
    <property type="entry name" value="SERAC1"/>
</dbReference>
<dbReference type="AlphaFoldDB" id="A0ABD3HG04"/>
<dbReference type="Gene3D" id="3.40.50.1820">
    <property type="entry name" value="alpha/beta hydrolase"/>
    <property type="match status" value="1"/>
</dbReference>
<sequence length="347" mass="39104">MGNWGSRTLCPAIIGKKLSLVGNFTNTPPADTMTTEKWAAAEMAIQAAKFENRRLTDYVYELLPEANPDVEIVFFHGLQMEGSPPEYSHWRTWKMRKSNDCWPETLLPRMLNGERDGNHSGIKPRVLSVSYEARPDPGKYGDGTGSSDDYRISECLVNDIGLHVGQRNEVPVFLVGHDLGGILIKRLVMMLEVEGATNPDEEKRIKILKFLGNLKCVFFFATPHSGSRAIEAMAAKINENEANQMLRFMKVLDKRTSRTNEEFRKFRERTDKKSGFTSHAVHAAHKTNEGGFQNVLVVPEGSARCDVDSFYSVRANHFSVCQPKDESSSSVKLLCNRIKEEVRKTNC</sequence>
<evidence type="ECO:0000256" key="1">
    <source>
        <dbReference type="ARBA" id="ARBA00004173"/>
    </source>
</evidence>
<dbReference type="PANTHER" id="PTHR48182">
    <property type="entry name" value="PROTEIN SERAC1"/>
    <property type="match status" value="1"/>
</dbReference>
<name>A0ABD3HG04_9MARC</name>
<evidence type="ECO:0000256" key="5">
    <source>
        <dbReference type="ARBA" id="ARBA00023128"/>
    </source>
</evidence>
<evidence type="ECO:0008006" key="9">
    <source>
        <dbReference type="Google" id="ProtNLM"/>
    </source>
</evidence>
<keyword evidence="4" id="KW-0256">Endoplasmic reticulum</keyword>
<keyword evidence="8" id="KW-1185">Reference proteome</keyword>
<accession>A0ABD3HG04</accession>
<reference evidence="7 8" key="1">
    <citation type="submission" date="2024-09" db="EMBL/GenBank/DDBJ databases">
        <title>Chromosome-scale assembly of Riccia sorocarpa.</title>
        <authorList>
            <person name="Paukszto L."/>
        </authorList>
    </citation>
    <scope>NUCLEOTIDE SEQUENCE [LARGE SCALE GENOMIC DNA]</scope>
    <source>
        <strain evidence="7">LP-2024</strain>
        <tissue evidence="7">Aerial parts of the thallus</tissue>
    </source>
</reference>
<evidence type="ECO:0000313" key="8">
    <source>
        <dbReference type="Proteomes" id="UP001633002"/>
    </source>
</evidence>
<gene>
    <name evidence="7" type="ORF">R1sor_015388</name>
</gene>
<organism evidence="7 8">
    <name type="scientific">Riccia sorocarpa</name>
    <dbReference type="NCBI Taxonomy" id="122646"/>
    <lineage>
        <taxon>Eukaryota</taxon>
        <taxon>Viridiplantae</taxon>
        <taxon>Streptophyta</taxon>
        <taxon>Embryophyta</taxon>
        <taxon>Marchantiophyta</taxon>
        <taxon>Marchantiopsida</taxon>
        <taxon>Marchantiidae</taxon>
        <taxon>Marchantiales</taxon>
        <taxon>Ricciaceae</taxon>
        <taxon>Riccia</taxon>
    </lineage>
</organism>
<keyword evidence="6" id="KW-0472">Membrane</keyword>
<dbReference type="GO" id="GO:0016020">
    <property type="term" value="C:membrane"/>
    <property type="evidence" value="ECO:0007669"/>
    <property type="project" value="UniProtKB-SubCell"/>
</dbReference>
<keyword evidence="5" id="KW-0496">Mitochondrion</keyword>
<dbReference type="EMBL" id="JBJQOH010000004">
    <property type="protein sequence ID" value="KAL3689079.1"/>
    <property type="molecule type" value="Genomic_DNA"/>
</dbReference>
<evidence type="ECO:0000256" key="3">
    <source>
        <dbReference type="ARBA" id="ARBA00004370"/>
    </source>
</evidence>